<gene>
    <name evidence="1" type="ORF">pdam_00024602</name>
</gene>
<comment type="caution">
    <text evidence="1">The sequence shown here is derived from an EMBL/GenBank/DDBJ whole genome shotgun (WGS) entry which is preliminary data.</text>
</comment>
<organism evidence="1 2">
    <name type="scientific">Pocillopora damicornis</name>
    <name type="common">Cauliflower coral</name>
    <name type="synonym">Millepora damicornis</name>
    <dbReference type="NCBI Taxonomy" id="46731"/>
    <lineage>
        <taxon>Eukaryota</taxon>
        <taxon>Metazoa</taxon>
        <taxon>Cnidaria</taxon>
        <taxon>Anthozoa</taxon>
        <taxon>Hexacorallia</taxon>
        <taxon>Scleractinia</taxon>
        <taxon>Astrocoeniina</taxon>
        <taxon>Pocilloporidae</taxon>
        <taxon>Pocillopora</taxon>
    </lineage>
</organism>
<keyword evidence="2" id="KW-1185">Reference proteome</keyword>
<accession>A0A3M6TWV4</accession>
<sequence length="62" mass="7439">MLTIRYQFSYDTVIELTVMQELKVINNDPDLPILTPATFLFQQTMHLPEDQTWRTPDKDLRR</sequence>
<dbReference type="Proteomes" id="UP000275408">
    <property type="component" value="Unassembled WGS sequence"/>
</dbReference>
<reference evidence="1 2" key="1">
    <citation type="journal article" date="2018" name="Sci. Rep.">
        <title>Comparative analysis of the Pocillopora damicornis genome highlights role of immune system in coral evolution.</title>
        <authorList>
            <person name="Cunning R."/>
            <person name="Bay R.A."/>
            <person name="Gillette P."/>
            <person name="Baker A.C."/>
            <person name="Traylor-Knowles N."/>
        </authorList>
    </citation>
    <scope>NUCLEOTIDE SEQUENCE [LARGE SCALE GENOMIC DNA]</scope>
    <source>
        <strain evidence="1">RSMAS</strain>
        <tissue evidence="1">Whole animal</tissue>
    </source>
</reference>
<dbReference type="AlphaFoldDB" id="A0A3M6TWV4"/>
<protein>
    <submittedName>
        <fullName evidence="1">Uncharacterized protein</fullName>
    </submittedName>
</protein>
<name>A0A3M6TWV4_POCDA</name>
<evidence type="ECO:0000313" key="1">
    <source>
        <dbReference type="EMBL" id="RMX45860.1"/>
    </source>
</evidence>
<proteinExistence type="predicted"/>
<dbReference type="EMBL" id="RCHS01002759">
    <property type="protein sequence ID" value="RMX45860.1"/>
    <property type="molecule type" value="Genomic_DNA"/>
</dbReference>
<evidence type="ECO:0000313" key="2">
    <source>
        <dbReference type="Proteomes" id="UP000275408"/>
    </source>
</evidence>